<dbReference type="GO" id="GO:0032259">
    <property type="term" value="P:methylation"/>
    <property type="evidence" value="ECO:0007669"/>
    <property type="project" value="UniProtKB-KW"/>
</dbReference>
<dbReference type="InterPro" id="IPR050447">
    <property type="entry name" value="Erg6_SMT_methyltransf"/>
</dbReference>
<evidence type="ECO:0000256" key="1">
    <source>
        <dbReference type="SAM" id="MobiDB-lite"/>
    </source>
</evidence>
<dbReference type="Pfam" id="PF13649">
    <property type="entry name" value="Methyltransf_25"/>
    <property type="match status" value="1"/>
</dbReference>
<feature type="region of interest" description="Disordered" evidence="1">
    <location>
        <begin position="252"/>
        <end position="322"/>
    </location>
</feature>
<protein>
    <submittedName>
        <fullName evidence="3">Methyltransferase domain-containing protein</fullName>
    </submittedName>
</protein>
<dbReference type="CDD" id="cd02440">
    <property type="entry name" value="AdoMet_MTases"/>
    <property type="match status" value="1"/>
</dbReference>
<dbReference type="EMBL" id="JBBHLI010000006">
    <property type="protein sequence ID" value="MEK9501568.1"/>
    <property type="molecule type" value="Genomic_DNA"/>
</dbReference>
<keyword evidence="4" id="KW-1185">Reference proteome</keyword>
<feature type="domain" description="Methyltransferase" evidence="2">
    <location>
        <begin position="36"/>
        <end position="131"/>
    </location>
</feature>
<dbReference type="PANTHER" id="PTHR44068:SF11">
    <property type="entry name" value="GERANYL DIPHOSPHATE 2-C-METHYLTRANSFERASE"/>
    <property type="match status" value="1"/>
</dbReference>
<proteinExistence type="predicted"/>
<comment type="caution">
    <text evidence="3">The sequence shown here is derived from an EMBL/GenBank/DDBJ whole genome shotgun (WGS) entry which is preliminary data.</text>
</comment>
<dbReference type="InterPro" id="IPR041698">
    <property type="entry name" value="Methyltransf_25"/>
</dbReference>
<dbReference type="SUPFAM" id="SSF53335">
    <property type="entry name" value="S-adenosyl-L-methionine-dependent methyltransferases"/>
    <property type="match status" value="1"/>
</dbReference>
<gene>
    <name evidence="3" type="ORF">WI372_11310</name>
</gene>
<sequence length="322" mass="35228">MLDLVRLSRRRLFPPGGEALYRQIAVLTGMGEDAEVLDVGCGKAVTLEYFVREFGVHGSGIESDPQLVDEALERLREAELGDRVQVQQAPADSLPYRDAIFDITVGEVGMTADADPAEAVRELVRVTRPGGTVVLVQLVWLAPVEPHRRALLEDHLGVRPRILVEWKRLLREAGVTDLHTEDWSDPDTAFRPGGVKPFPDFAELFSLGEKIGILRRAWARWGWTGVRTVLSREREVHRLLTRERILGLDLLKGTRMPDPDTPEAADAPETADAEAASDGPVRVDVVGDADADAAPDADADAATDADAPRDTRGLPLFTPEGS</sequence>
<reference evidence="3 4" key="1">
    <citation type="submission" date="2024-02" db="EMBL/GenBank/DDBJ databases">
        <title>A novel Gemmatimonadota bacterium.</title>
        <authorList>
            <person name="Du Z.-J."/>
            <person name="Ye Y.-Q."/>
        </authorList>
    </citation>
    <scope>NUCLEOTIDE SEQUENCE [LARGE SCALE GENOMIC DNA]</scope>
    <source>
        <strain evidence="3 4">DH-20</strain>
    </source>
</reference>
<dbReference type="Proteomes" id="UP001484239">
    <property type="component" value="Unassembled WGS sequence"/>
</dbReference>
<evidence type="ECO:0000313" key="3">
    <source>
        <dbReference type="EMBL" id="MEK9501568.1"/>
    </source>
</evidence>
<keyword evidence="3" id="KW-0489">Methyltransferase</keyword>
<keyword evidence="3" id="KW-0808">Transferase</keyword>
<name>A0ABU9EA12_9BACT</name>
<dbReference type="Gene3D" id="3.40.50.150">
    <property type="entry name" value="Vaccinia Virus protein VP39"/>
    <property type="match status" value="1"/>
</dbReference>
<dbReference type="RefSeq" id="WP_405281517.1">
    <property type="nucleotide sequence ID" value="NZ_CP144380.1"/>
</dbReference>
<accession>A0ABU9EA12</accession>
<dbReference type="GO" id="GO:0008168">
    <property type="term" value="F:methyltransferase activity"/>
    <property type="evidence" value="ECO:0007669"/>
    <property type="project" value="UniProtKB-KW"/>
</dbReference>
<dbReference type="PANTHER" id="PTHR44068">
    <property type="entry name" value="ZGC:194242"/>
    <property type="match status" value="1"/>
</dbReference>
<feature type="compositionally biased region" description="Acidic residues" evidence="1">
    <location>
        <begin position="287"/>
        <end position="303"/>
    </location>
</feature>
<evidence type="ECO:0000259" key="2">
    <source>
        <dbReference type="Pfam" id="PF13649"/>
    </source>
</evidence>
<organism evidence="3 4">
    <name type="scientific">Gaopeijia maritima</name>
    <dbReference type="NCBI Taxonomy" id="3119007"/>
    <lineage>
        <taxon>Bacteria</taxon>
        <taxon>Pseudomonadati</taxon>
        <taxon>Gemmatimonadota</taxon>
        <taxon>Longimicrobiia</taxon>
        <taxon>Gaopeijiales</taxon>
        <taxon>Gaopeijiaceae</taxon>
        <taxon>Gaopeijia</taxon>
    </lineage>
</organism>
<feature type="compositionally biased region" description="Low complexity" evidence="1">
    <location>
        <begin position="262"/>
        <end position="286"/>
    </location>
</feature>
<dbReference type="InterPro" id="IPR029063">
    <property type="entry name" value="SAM-dependent_MTases_sf"/>
</dbReference>
<evidence type="ECO:0000313" key="4">
    <source>
        <dbReference type="Proteomes" id="UP001484239"/>
    </source>
</evidence>